<dbReference type="InterPro" id="IPR025938">
    <property type="entry name" value="RRXRR_dom"/>
</dbReference>
<dbReference type="GO" id="GO:0004519">
    <property type="term" value="F:endonuclease activity"/>
    <property type="evidence" value="ECO:0007669"/>
    <property type="project" value="UniProtKB-KW"/>
</dbReference>
<dbReference type="Pfam" id="PF14239">
    <property type="entry name" value="RRXRR"/>
    <property type="match status" value="1"/>
</dbReference>
<accession>A0ABU1H2R8</accession>
<dbReference type="Pfam" id="PF01844">
    <property type="entry name" value="HNH"/>
    <property type="match status" value="1"/>
</dbReference>
<dbReference type="CDD" id="cd00085">
    <property type="entry name" value="HNHc"/>
    <property type="match status" value="1"/>
</dbReference>
<proteinExistence type="predicted"/>
<reference evidence="3 4" key="1">
    <citation type="submission" date="2023-04" db="EMBL/GenBank/DDBJ databases">
        <title>A long-awaited taxogenomic arrangement of the family Halomonadaceae.</title>
        <authorList>
            <person name="De La Haba R."/>
            <person name="Chuvochina M."/>
            <person name="Wittouck S."/>
            <person name="Arahal D.R."/>
            <person name="Sanchez-Porro C."/>
            <person name="Hugenholtz P."/>
            <person name="Ventosa A."/>
        </authorList>
    </citation>
    <scope>NUCLEOTIDE SEQUENCE [LARGE SCALE GENOMIC DNA]</scope>
    <source>
        <strain evidence="3 4">DSM 21020</strain>
    </source>
</reference>
<dbReference type="PANTHER" id="PTHR33877:SF2">
    <property type="entry name" value="OS07G0170200 PROTEIN"/>
    <property type="match status" value="1"/>
</dbReference>
<evidence type="ECO:0000259" key="2">
    <source>
        <dbReference type="SMART" id="SM00507"/>
    </source>
</evidence>
<dbReference type="RefSeq" id="WP_309654890.1">
    <property type="nucleotide sequence ID" value="NZ_JARWAN010000003.1"/>
</dbReference>
<organism evidence="3 4">
    <name type="scientific">Vreelandella vilamensis</name>
    <dbReference type="NCBI Taxonomy" id="531309"/>
    <lineage>
        <taxon>Bacteria</taxon>
        <taxon>Pseudomonadati</taxon>
        <taxon>Pseudomonadota</taxon>
        <taxon>Gammaproteobacteria</taxon>
        <taxon>Oceanospirillales</taxon>
        <taxon>Halomonadaceae</taxon>
        <taxon>Vreelandella</taxon>
    </lineage>
</organism>
<gene>
    <name evidence="3" type="primary">iscB</name>
    <name evidence="3" type="ORF">QC823_03070</name>
</gene>
<protein>
    <submittedName>
        <fullName evidence="3">RNA-guided endonuclease IscB</fullName>
    </submittedName>
</protein>
<evidence type="ECO:0000313" key="3">
    <source>
        <dbReference type="EMBL" id="MDR5897972.1"/>
    </source>
</evidence>
<evidence type="ECO:0000256" key="1">
    <source>
        <dbReference type="SAM" id="MobiDB-lite"/>
    </source>
</evidence>
<dbReference type="InterPro" id="IPR002711">
    <property type="entry name" value="HNH"/>
</dbReference>
<dbReference type="InterPro" id="IPR052892">
    <property type="entry name" value="NA-targeting_endonuclease"/>
</dbReference>
<evidence type="ECO:0000313" key="4">
    <source>
        <dbReference type="Proteomes" id="UP001254564"/>
    </source>
</evidence>
<dbReference type="InterPro" id="IPR003615">
    <property type="entry name" value="HNH_nuc"/>
</dbReference>
<dbReference type="SMART" id="SM00507">
    <property type="entry name" value="HNHc"/>
    <property type="match status" value="1"/>
</dbReference>
<keyword evidence="3" id="KW-0540">Nuclease</keyword>
<name>A0ABU1H2R8_9GAMM</name>
<dbReference type="NCBIfam" id="NF040563">
    <property type="entry name" value="guided_IscB"/>
    <property type="match status" value="1"/>
</dbReference>
<feature type="compositionally biased region" description="Basic and acidic residues" evidence="1">
    <location>
        <begin position="324"/>
        <end position="342"/>
    </location>
</feature>
<keyword evidence="3" id="KW-0378">Hydrolase</keyword>
<dbReference type="Proteomes" id="UP001254564">
    <property type="component" value="Unassembled WGS sequence"/>
</dbReference>
<comment type="caution">
    <text evidence="3">The sequence shown here is derived from an EMBL/GenBank/DDBJ whole genome shotgun (WGS) entry which is preliminary data.</text>
</comment>
<feature type="domain" description="HNH nuclease" evidence="2">
    <location>
        <begin position="182"/>
        <end position="232"/>
    </location>
</feature>
<dbReference type="EMBL" id="JARWAN010000003">
    <property type="protein sequence ID" value="MDR5897972.1"/>
    <property type="molecule type" value="Genomic_DNA"/>
</dbReference>
<keyword evidence="4" id="KW-1185">Reference proteome</keyword>
<feature type="region of interest" description="Disordered" evidence="1">
    <location>
        <begin position="322"/>
        <end position="346"/>
    </location>
</feature>
<dbReference type="Gene3D" id="1.10.30.50">
    <property type="match status" value="1"/>
</dbReference>
<dbReference type="InterPro" id="IPR047693">
    <property type="entry name" value="RNA-guided_IscB-like"/>
</dbReference>
<dbReference type="PANTHER" id="PTHR33877">
    <property type="entry name" value="SLL1193 PROTEIN"/>
    <property type="match status" value="1"/>
</dbReference>
<keyword evidence="3" id="KW-0255">Endonuclease</keyword>
<sequence>MKVYVQNQQGAWLMPTHSAKARWLLRTGKAKVVQRTPFAIQLTYAATDHTQPVVVGIDDGGVTAGIAAVANDMALYQEEVHLRTDIKTKMDTRRAYWRGRRFRKTRYREARFDNRRASRRTGRIPPSIRSKKEAIWRAVKTIPLPAPTLIRLEDAYFDIQAIENPNITGAEYQQGALLYAKNVKSACKTRDQHRCRVCKSEERLQVHHLTPRSQGGSDKLSNLMTLCKDCHEAHHKVGLKLPKQKNASYRSAAHVQQGKYYLRERLEALAPVQTTFGYLTAHYRKQHGIDKTHTNDAVVIAQTSVMPTGSFIKTICLGGRKRSLHEAKPRKGRKEPNREQKRNGKNVVSLKGFKRLDTVIYQGQIGYISGFNGTTMAFVRGADGGYIATQGKSYKQVPLSQVQHRHHNQTRVGFLVTEPANTPPPSSLASLACAS</sequence>